<evidence type="ECO:0000313" key="4">
    <source>
        <dbReference type="Proteomes" id="UP000184339"/>
    </source>
</evidence>
<reference evidence="4" key="1">
    <citation type="submission" date="2016-11" db="EMBL/GenBank/DDBJ databases">
        <authorList>
            <person name="Varghese N."/>
            <person name="Submissions S."/>
        </authorList>
    </citation>
    <scope>NUCLEOTIDE SEQUENCE [LARGE SCALE GENOMIC DNA]</scope>
    <source>
        <strain evidence="4">Sac-22</strain>
    </source>
</reference>
<proteinExistence type="inferred from homology"/>
<dbReference type="Pfam" id="PF10087">
    <property type="entry name" value="DUF2325"/>
    <property type="match status" value="1"/>
</dbReference>
<dbReference type="InterPro" id="IPR016772">
    <property type="entry name" value="UCP020408"/>
</dbReference>
<name>A0A1M7PMQ2_9BURK</name>
<dbReference type="Proteomes" id="UP000184339">
    <property type="component" value="Unassembled WGS sequence"/>
</dbReference>
<dbReference type="AlphaFoldDB" id="A0A1M7PMQ2"/>
<evidence type="ECO:0000313" key="3">
    <source>
        <dbReference type="EMBL" id="SHN18561.1"/>
    </source>
</evidence>
<feature type="coiled-coil region" evidence="2">
    <location>
        <begin position="177"/>
        <end position="239"/>
    </location>
</feature>
<sequence length="427" mass="46962">MPFLPVQSEPTYVHRMLNLHLDACCTPDQAHKAATTPPPRRARLAELDANLHCSIIGTCLTTGELRKLVPRYATHLDRKSATDLDIHHTAVELSTAGEGAAKELHKALDARHELAIKRFRQAADDDELAALWSDALAHGDVPGAYWALLTHPRCSYELRRQAFGDVHMLSHLVGASNRADLRRLTALEEECVRLREQTTGQQIRLQDLGAQHRQAQATIDQQATELAQLRAQLASLCDDSTRAINDEAVQLRAALASTEEQLSLQIVRGAAAETQHEAASAAREAARRDAEQLRSDVQAARTEVLALEHTLAQWLEIEEASLPQLQGLCVLYVGGRVQSNQVLARLVAAAGGELLLHDGGLEDRKGMLATLLPRAHMVVFPVDFISHNAMHVTRQLAARAGIPCHPLRTASVASFVELMQREFSNQR</sequence>
<evidence type="ECO:0000256" key="2">
    <source>
        <dbReference type="SAM" id="Coils"/>
    </source>
</evidence>
<dbReference type="STRING" id="551987.SAMN05192549_105231"/>
<evidence type="ECO:0008006" key="5">
    <source>
        <dbReference type="Google" id="ProtNLM"/>
    </source>
</evidence>
<feature type="coiled-coil region" evidence="2">
    <location>
        <begin position="276"/>
        <end position="310"/>
    </location>
</feature>
<evidence type="ECO:0000256" key="1">
    <source>
        <dbReference type="ARBA" id="ARBA00007189"/>
    </source>
</evidence>
<accession>A0A1M7PMQ2</accession>
<dbReference type="RefSeq" id="WP_167544289.1">
    <property type="nucleotide sequence ID" value="NZ_FRCX01000005.1"/>
</dbReference>
<comment type="similarity">
    <text evidence="1">Belongs to the UPF0751 family.</text>
</comment>
<organism evidence="3 4">
    <name type="scientific">Duganella sacchari</name>
    <dbReference type="NCBI Taxonomy" id="551987"/>
    <lineage>
        <taxon>Bacteria</taxon>
        <taxon>Pseudomonadati</taxon>
        <taxon>Pseudomonadota</taxon>
        <taxon>Betaproteobacteria</taxon>
        <taxon>Burkholderiales</taxon>
        <taxon>Oxalobacteraceae</taxon>
        <taxon>Telluria group</taxon>
        <taxon>Duganella</taxon>
    </lineage>
</organism>
<protein>
    <recommendedName>
        <fullName evidence="5">DUF2325 domain-containing protein</fullName>
    </recommendedName>
</protein>
<keyword evidence="4" id="KW-1185">Reference proteome</keyword>
<keyword evidence="2" id="KW-0175">Coiled coil</keyword>
<gene>
    <name evidence="3" type="ORF">SAMN05192549_105231</name>
</gene>
<dbReference type="EMBL" id="FRCX01000005">
    <property type="protein sequence ID" value="SHN18561.1"/>
    <property type="molecule type" value="Genomic_DNA"/>
</dbReference>